<name>A0A7C9RG01_9BRAD</name>
<evidence type="ECO:0000256" key="2">
    <source>
        <dbReference type="SAM" id="SignalP"/>
    </source>
</evidence>
<reference evidence="3" key="1">
    <citation type="submission" date="2020-02" db="EMBL/GenBank/DDBJ databases">
        <title>Draft genome sequence of Candidatus Afipia apatlaquensis IBT-C3, a potential strain for decolorization of textile dyes.</title>
        <authorList>
            <person name="Sanchez-Reyes A."/>
            <person name="Breton-Deval L."/>
            <person name="Mangelson H."/>
            <person name="Sanchez-Flores A."/>
        </authorList>
    </citation>
    <scope>NUCLEOTIDE SEQUENCE [LARGE SCALE GENOMIC DNA]</scope>
    <source>
        <strain evidence="3">IBT-C3</strain>
    </source>
</reference>
<feature type="signal peptide" evidence="2">
    <location>
        <begin position="1"/>
        <end position="21"/>
    </location>
</feature>
<dbReference type="Proteomes" id="UP000480266">
    <property type="component" value="Unassembled WGS sequence"/>
</dbReference>
<evidence type="ECO:0000313" key="4">
    <source>
        <dbReference type="Proteomes" id="UP000480266"/>
    </source>
</evidence>
<sequence>MGKVAGLVALAVVVCVQPCFAQGTEQEREACTPDAMRLCGQFIPDGGRVETCLRNAGPRLSPACYAVFNPPRAANQPRSAQQPSRKAPPPPPDDDED</sequence>
<feature type="chain" id="PRO_5028866971" description="DUF3551 domain-containing protein" evidence="2">
    <location>
        <begin position="22"/>
        <end position="97"/>
    </location>
</feature>
<keyword evidence="4" id="KW-1185">Reference proteome</keyword>
<proteinExistence type="predicted"/>
<comment type="caution">
    <text evidence="3">The sequence shown here is derived from an EMBL/GenBank/DDBJ whole genome shotgun (WGS) entry which is preliminary data.</text>
</comment>
<protein>
    <recommendedName>
        <fullName evidence="5">DUF3551 domain-containing protein</fullName>
    </recommendedName>
</protein>
<keyword evidence="2" id="KW-0732">Signal</keyword>
<dbReference type="AlphaFoldDB" id="A0A7C9RG01"/>
<evidence type="ECO:0008006" key="5">
    <source>
        <dbReference type="Google" id="ProtNLM"/>
    </source>
</evidence>
<organism evidence="3 4">
    <name type="scientific">Candidatus Afipia apatlaquensis</name>
    <dbReference type="NCBI Taxonomy" id="2712852"/>
    <lineage>
        <taxon>Bacteria</taxon>
        <taxon>Pseudomonadati</taxon>
        <taxon>Pseudomonadota</taxon>
        <taxon>Alphaproteobacteria</taxon>
        <taxon>Hyphomicrobiales</taxon>
        <taxon>Nitrobacteraceae</taxon>
        <taxon>Afipia</taxon>
    </lineage>
</organism>
<evidence type="ECO:0000256" key="1">
    <source>
        <dbReference type="SAM" id="MobiDB-lite"/>
    </source>
</evidence>
<evidence type="ECO:0000313" key="3">
    <source>
        <dbReference type="EMBL" id="NGX95942.1"/>
    </source>
</evidence>
<accession>A0A7C9RG01</accession>
<feature type="region of interest" description="Disordered" evidence="1">
    <location>
        <begin position="70"/>
        <end position="97"/>
    </location>
</feature>
<dbReference type="EMBL" id="JAAMRR010000637">
    <property type="protein sequence ID" value="NGX95942.1"/>
    <property type="molecule type" value="Genomic_DNA"/>
</dbReference>
<gene>
    <name evidence="3" type="ORF">G4V63_12135</name>
</gene>